<reference evidence="1 2" key="1">
    <citation type="submission" date="2019-05" db="EMBL/GenBank/DDBJ databases">
        <title>Another draft genome of Portunus trituberculatus and its Hox gene families provides insights of decapod evolution.</title>
        <authorList>
            <person name="Jeong J.-H."/>
            <person name="Song I."/>
            <person name="Kim S."/>
            <person name="Choi T."/>
            <person name="Kim D."/>
            <person name="Ryu S."/>
            <person name="Kim W."/>
        </authorList>
    </citation>
    <scope>NUCLEOTIDE SEQUENCE [LARGE SCALE GENOMIC DNA]</scope>
    <source>
        <tissue evidence="1">Muscle</tissue>
    </source>
</reference>
<dbReference type="Proteomes" id="UP000324222">
    <property type="component" value="Unassembled WGS sequence"/>
</dbReference>
<sequence length="157" mass="17767">MRCPSRPAACICWRTLLRGDSIPARRLGMRCFALMWMALHISPKIALFPSSASMMSDRFHMAMKRSISTLRIGLGQIVLRHITILVQYFRECVCCAGCLYNSGLQVTRCPSTKASGPRFILCSRSPYSWRPRRVSILAGINVLVSLYPLLDELLRKC</sequence>
<name>A0A5B7FC67_PORTR</name>
<proteinExistence type="predicted"/>
<comment type="caution">
    <text evidence="1">The sequence shown here is derived from an EMBL/GenBank/DDBJ whole genome shotgun (WGS) entry which is preliminary data.</text>
</comment>
<keyword evidence="2" id="KW-1185">Reference proteome</keyword>
<gene>
    <name evidence="1" type="ORF">E2C01_035707</name>
</gene>
<evidence type="ECO:0000313" key="2">
    <source>
        <dbReference type="Proteomes" id="UP000324222"/>
    </source>
</evidence>
<protein>
    <submittedName>
        <fullName evidence="1">Uncharacterized protein</fullName>
    </submittedName>
</protein>
<dbReference type="EMBL" id="VSRR010005308">
    <property type="protein sequence ID" value="MPC42094.1"/>
    <property type="molecule type" value="Genomic_DNA"/>
</dbReference>
<evidence type="ECO:0000313" key="1">
    <source>
        <dbReference type="EMBL" id="MPC42094.1"/>
    </source>
</evidence>
<dbReference type="AlphaFoldDB" id="A0A5B7FC67"/>
<accession>A0A5B7FC67</accession>
<organism evidence="1 2">
    <name type="scientific">Portunus trituberculatus</name>
    <name type="common">Swimming crab</name>
    <name type="synonym">Neptunus trituberculatus</name>
    <dbReference type="NCBI Taxonomy" id="210409"/>
    <lineage>
        <taxon>Eukaryota</taxon>
        <taxon>Metazoa</taxon>
        <taxon>Ecdysozoa</taxon>
        <taxon>Arthropoda</taxon>
        <taxon>Crustacea</taxon>
        <taxon>Multicrustacea</taxon>
        <taxon>Malacostraca</taxon>
        <taxon>Eumalacostraca</taxon>
        <taxon>Eucarida</taxon>
        <taxon>Decapoda</taxon>
        <taxon>Pleocyemata</taxon>
        <taxon>Brachyura</taxon>
        <taxon>Eubrachyura</taxon>
        <taxon>Portunoidea</taxon>
        <taxon>Portunidae</taxon>
        <taxon>Portuninae</taxon>
        <taxon>Portunus</taxon>
    </lineage>
</organism>